<evidence type="ECO:0000313" key="1">
    <source>
        <dbReference type="EMBL" id="NYH93464.1"/>
    </source>
</evidence>
<accession>A0A852ZKE6</accession>
<dbReference type="SUPFAM" id="SSF89550">
    <property type="entry name" value="PHP domain-like"/>
    <property type="match status" value="1"/>
</dbReference>
<evidence type="ECO:0008006" key="3">
    <source>
        <dbReference type="Google" id="ProtNLM"/>
    </source>
</evidence>
<comment type="caution">
    <text evidence="1">The sequence shown here is derived from an EMBL/GenBank/DDBJ whole genome shotgun (WGS) entry which is preliminary data.</text>
</comment>
<dbReference type="Proteomes" id="UP000579605">
    <property type="component" value="Unassembled WGS sequence"/>
</dbReference>
<sequence>MSTDHGGPNHSKLDAEQRYPSLLQARRAVPDVLQFYGIELDTPAADHSSLIIPRVATERDILFDLERRFGARDPFPADPSQNTEAKMVEALRVMRQLPHKPVMFANHPARSATGLGAYGLDTPEEFRNWNDTAPDVLTGFEGAPGHQAGALNNDGTIDPTGARGGYGSYPTMGGFDQMTARLGGLWNSLLGEGRRWWITSTSDSHVHYTEGGSDFWPGEYSKTYVHATTDYADVLDALRKGRIFVTLGDLIDRLDLTATAQPGNSVTVGETLRLNNKNRRDVEVEVRVRQPRGDNSAGDRPQVKRVDVITGQITGRVTDRSADTNSTTKVVGRYDAGDWKREGDWIVVKHTLRDVDGPMYVRVRGTNTDELEPLPDAHGSNPWEDLWFYSNPIFVEP</sequence>
<organism evidence="1 2">
    <name type="scientific">Actinopolymorpha rutila</name>
    <dbReference type="NCBI Taxonomy" id="446787"/>
    <lineage>
        <taxon>Bacteria</taxon>
        <taxon>Bacillati</taxon>
        <taxon>Actinomycetota</taxon>
        <taxon>Actinomycetes</taxon>
        <taxon>Propionibacteriales</taxon>
        <taxon>Actinopolymorphaceae</taxon>
        <taxon>Actinopolymorpha</taxon>
    </lineage>
</organism>
<proteinExistence type="predicted"/>
<name>A0A852ZKE6_9ACTN</name>
<dbReference type="Gene3D" id="3.20.20.140">
    <property type="entry name" value="Metal-dependent hydrolases"/>
    <property type="match status" value="1"/>
</dbReference>
<dbReference type="RefSeq" id="WP_179790985.1">
    <property type="nucleotide sequence ID" value="NZ_BAAARR010000045.1"/>
</dbReference>
<dbReference type="AlphaFoldDB" id="A0A852ZKE6"/>
<dbReference type="EMBL" id="JACBZH010000001">
    <property type="protein sequence ID" value="NYH93464.1"/>
    <property type="molecule type" value="Genomic_DNA"/>
</dbReference>
<reference evidence="1 2" key="1">
    <citation type="submission" date="2020-07" db="EMBL/GenBank/DDBJ databases">
        <title>Sequencing the genomes of 1000 actinobacteria strains.</title>
        <authorList>
            <person name="Klenk H.-P."/>
        </authorList>
    </citation>
    <scope>NUCLEOTIDE SEQUENCE [LARGE SCALE GENOMIC DNA]</scope>
    <source>
        <strain evidence="1 2">DSM 18448</strain>
    </source>
</reference>
<protein>
    <recommendedName>
        <fullName evidence="3">Phosphoesterase</fullName>
    </recommendedName>
</protein>
<dbReference type="InterPro" id="IPR016195">
    <property type="entry name" value="Pol/histidinol_Pase-like"/>
</dbReference>
<keyword evidence="2" id="KW-1185">Reference proteome</keyword>
<evidence type="ECO:0000313" key="2">
    <source>
        <dbReference type="Proteomes" id="UP000579605"/>
    </source>
</evidence>
<gene>
    <name evidence="1" type="ORF">F4554_006102</name>
</gene>